<dbReference type="AlphaFoldDB" id="A0A6P2V071"/>
<evidence type="ECO:0000256" key="4">
    <source>
        <dbReference type="ARBA" id="ARBA00023125"/>
    </source>
</evidence>
<feature type="domain" description="HTH gntR-type" evidence="6">
    <location>
        <begin position="2"/>
        <end position="70"/>
    </location>
</feature>
<evidence type="ECO:0000256" key="3">
    <source>
        <dbReference type="ARBA" id="ARBA00023015"/>
    </source>
</evidence>
<dbReference type="InterPro" id="IPR051446">
    <property type="entry name" value="HTH_trans_reg/aminotransferase"/>
</dbReference>
<dbReference type="SUPFAM" id="SSF53383">
    <property type="entry name" value="PLP-dependent transferases"/>
    <property type="match status" value="1"/>
</dbReference>
<dbReference type="PANTHER" id="PTHR46577">
    <property type="entry name" value="HTH-TYPE TRANSCRIPTIONAL REGULATORY PROTEIN GABR"/>
    <property type="match status" value="1"/>
</dbReference>
<dbReference type="PROSITE" id="PS50949">
    <property type="entry name" value="HTH_GNTR"/>
    <property type="match status" value="1"/>
</dbReference>
<keyword evidence="3" id="KW-0805">Transcription regulation</keyword>
<proteinExistence type="inferred from homology"/>
<dbReference type="EMBL" id="CABVQN010000003">
    <property type="protein sequence ID" value="VWC76454.1"/>
    <property type="molecule type" value="Genomic_DNA"/>
</dbReference>
<evidence type="ECO:0000313" key="7">
    <source>
        <dbReference type="EMBL" id="VWC76454.1"/>
    </source>
</evidence>
<evidence type="ECO:0000313" key="8">
    <source>
        <dbReference type="Proteomes" id="UP000494110"/>
    </source>
</evidence>
<dbReference type="Gene3D" id="3.40.640.10">
    <property type="entry name" value="Type I PLP-dependent aspartate aminotransferase-like (Major domain)"/>
    <property type="match status" value="1"/>
</dbReference>
<dbReference type="InterPro" id="IPR015424">
    <property type="entry name" value="PyrdxlP-dep_Trfase"/>
</dbReference>
<dbReference type="InterPro" id="IPR000524">
    <property type="entry name" value="Tscrpt_reg_HTH_GntR"/>
</dbReference>
<evidence type="ECO:0000256" key="2">
    <source>
        <dbReference type="ARBA" id="ARBA00022898"/>
    </source>
</evidence>
<accession>A0A6P2V071</accession>
<dbReference type="CDD" id="cd00609">
    <property type="entry name" value="AAT_like"/>
    <property type="match status" value="1"/>
</dbReference>
<dbReference type="SMART" id="SM00345">
    <property type="entry name" value="HTH_GNTR"/>
    <property type="match status" value="1"/>
</dbReference>
<dbReference type="PANTHER" id="PTHR46577:SF1">
    <property type="entry name" value="HTH-TYPE TRANSCRIPTIONAL REGULATORY PROTEIN GABR"/>
    <property type="match status" value="1"/>
</dbReference>
<dbReference type="GO" id="GO:0030170">
    <property type="term" value="F:pyridoxal phosphate binding"/>
    <property type="evidence" value="ECO:0007669"/>
    <property type="project" value="InterPro"/>
</dbReference>
<sequence length="459" mass="50389">MKSVFLEHVQQLSDAISRGAIASGARLPTHRDYAYQHKIAPGTVARIYAELVRQGLATGEVGRGTFARLPEITPRDIGTGLNEEGAPRSDVIDLTLNYPVLTDQTDRLRDALRFLAEDPKAARYLAYQPHGGALEDREQIAAYAQSSGLGAVEPDSIVLTQGGQHGIALALMSLLKPGSRVACESLTYPGFKIAAEQFGIELIPVICDSQGIDPADLHQVCLEHKVKALYCMPTVQNPRGYTMPEERRLEILRVAEQHGLIVLEDSAYSFLDENAPPPMAQLAPEHVVYIDSFSKIIAPGLRAGYLSTANHKWAALLARGVRVTTWSAMPFAMGLVARWLNDGTVERWAGHKRQHARRLQQLVRSQLPSMMEVEAHPSAFHSLLHLTNPWRADDFTVALAREGVAVSPARAFAVVRAGRPSPPEAVRIAFGGVSDVDLRTALVRLRRRWEDPFSISTVS</sequence>
<dbReference type="Gene3D" id="1.10.10.10">
    <property type="entry name" value="Winged helix-like DNA-binding domain superfamily/Winged helix DNA-binding domain"/>
    <property type="match status" value="1"/>
</dbReference>
<evidence type="ECO:0000259" key="6">
    <source>
        <dbReference type="PROSITE" id="PS50949"/>
    </source>
</evidence>
<keyword evidence="5" id="KW-0804">Transcription</keyword>
<protein>
    <submittedName>
        <fullName evidence="7">GntR family transcriptional regulator</fullName>
    </submittedName>
</protein>
<comment type="similarity">
    <text evidence="1">In the C-terminal section; belongs to the class-I pyridoxal-phosphate-dependent aminotransferase family.</text>
</comment>
<keyword evidence="2" id="KW-0663">Pyridoxal phosphate</keyword>
<evidence type="ECO:0000256" key="1">
    <source>
        <dbReference type="ARBA" id="ARBA00005384"/>
    </source>
</evidence>
<dbReference type="InterPro" id="IPR036390">
    <property type="entry name" value="WH_DNA-bd_sf"/>
</dbReference>
<reference evidence="7 8" key="1">
    <citation type="submission" date="2019-09" db="EMBL/GenBank/DDBJ databases">
        <authorList>
            <person name="Depoorter E."/>
        </authorList>
    </citation>
    <scope>NUCLEOTIDE SEQUENCE [LARGE SCALE GENOMIC DNA]</scope>
    <source>
        <strain evidence="7">R-39750</strain>
    </source>
</reference>
<dbReference type="GO" id="GO:0003677">
    <property type="term" value="F:DNA binding"/>
    <property type="evidence" value="ECO:0007669"/>
    <property type="project" value="UniProtKB-KW"/>
</dbReference>
<dbReference type="InterPro" id="IPR004839">
    <property type="entry name" value="Aminotransferase_I/II_large"/>
</dbReference>
<dbReference type="InterPro" id="IPR036388">
    <property type="entry name" value="WH-like_DNA-bd_sf"/>
</dbReference>
<dbReference type="SUPFAM" id="SSF46785">
    <property type="entry name" value="Winged helix' DNA-binding domain"/>
    <property type="match status" value="1"/>
</dbReference>
<keyword evidence="4" id="KW-0238">DNA-binding</keyword>
<dbReference type="GO" id="GO:0003700">
    <property type="term" value="F:DNA-binding transcription factor activity"/>
    <property type="evidence" value="ECO:0007669"/>
    <property type="project" value="InterPro"/>
</dbReference>
<dbReference type="Pfam" id="PF00155">
    <property type="entry name" value="Aminotran_1_2"/>
    <property type="match status" value="1"/>
</dbReference>
<organism evidence="7 8">
    <name type="scientific">Burkholderia lata (strain ATCC 17760 / DSM 23089 / LMG 22485 / NCIMB 9086 / R18194 / 383)</name>
    <dbReference type="NCBI Taxonomy" id="482957"/>
    <lineage>
        <taxon>Bacteria</taxon>
        <taxon>Pseudomonadati</taxon>
        <taxon>Pseudomonadota</taxon>
        <taxon>Betaproteobacteria</taxon>
        <taxon>Burkholderiales</taxon>
        <taxon>Burkholderiaceae</taxon>
        <taxon>Burkholderia</taxon>
        <taxon>Burkholderia cepacia complex</taxon>
    </lineage>
</organism>
<dbReference type="RefSeq" id="WP_175011063.1">
    <property type="nucleotide sequence ID" value="NZ_CABVQN010000003.1"/>
</dbReference>
<dbReference type="Proteomes" id="UP000494110">
    <property type="component" value="Unassembled WGS sequence"/>
</dbReference>
<gene>
    <name evidence="7" type="ORF">BLA39750_00911</name>
</gene>
<dbReference type="InterPro" id="IPR015421">
    <property type="entry name" value="PyrdxlP-dep_Trfase_major"/>
</dbReference>
<evidence type="ECO:0000256" key="5">
    <source>
        <dbReference type="ARBA" id="ARBA00023163"/>
    </source>
</evidence>
<name>A0A6P2V071_BURL3</name>